<organism evidence="1 2">
    <name type="scientific">Treponema ruminis</name>
    <dbReference type="NCBI Taxonomy" id="744515"/>
    <lineage>
        <taxon>Bacteria</taxon>
        <taxon>Pseudomonadati</taxon>
        <taxon>Spirochaetota</taxon>
        <taxon>Spirochaetia</taxon>
        <taxon>Spirochaetales</taxon>
        <taxon>Treponemataceae</taxon>
        <taxon>Treponema</taxon>
    </lineage>
</organism>
<evidence type="ECO:0008006" key="3">
    <source>
        <dbReference type="Google" id="ProtNLM"/>
    </source>
</evidence>
<dbReference type="InterPro" id="IPR012550">
    <property type="entry name" value="DUF1706"/>
</dbReference>
<dbReference type="Gene3D" id="1.20.120.450">
    <property type="entry name" value="dinb family like domain"/>
    <property type="match status" value="1"/>
</dbReference>
<evidence type="ECO:0000313" key="1">
    <source>
        <dbReference type="EMBL" id="MBB5227238.1"/>
    </source>
</evidence>
<dbReference type="PANTHER" id="PTHR40658">
    <property type="match status" value="1"/>
</dbReference>
<proteinExistence type="predicted"/>
<accession>A0A7W8LNC1</accession>
<dbReference type="PIRSF" id="PIRSF031551">
    <property type="entry name" value="DUF1706"/>
    <property type="match status" value="1"/>
</dbReference>
<reference evidence="1 2" key="1">
    <citation type="submission" date="2020-08" db="EMBL/GenBank/DDBJ databases">
        <title>Genomic Encyclopedia of Type Strains, Phase IV (KMG-IV): sequencing the most valuable type-strain genomes for metagenomic binning, comparative biology and taxonomic classification.</title>
        <authorList>
            <person name="Goeker M."/>
        </authorList>
    </citation>
    <scope>NUCLEOTIDE SEQUENCE [LARGE SCALE GENOMIC DNA]</scope>
    <source>
        <strain evidence="1 2">DSM 103462</strain>
    </source>
</reference>
<gene>
    <name evidence="1" type="ORF">HNP76_002636</name>
</gene>
<keyword evidence="2" id="KW-1185">Reference proteome</keyword>
<dbReference type="PANTHER" id="PTHR40658:SF4">
    <property type="entry name" value="HYPOTHETICAL CYTOSOLIC PROTEIN"/>
    <property type="match status" value="1"/>
</dbReference>
<comment type="caution">
    <text evidence="1">The sequence shown here is derived from an EMBL/GenBank/DDBJ whole genome shotgun (WGS) entry which is preliminary data.</text>
</comment>
<dbReference type="EMBL" id="JACHFQ010000009">
    <property type="protein sequence ID" value="MBB5227238.1"/>
    <property type="molecule type" value="Genomic_DNA"/>
</dbReference>
<evidence type="ECO:0000313" key="2">
    <source>
        <dbReference type="Proteomes" id="UP000518887"/>
    </source>
</evidence>
<protein>
    <recommendedName>
        <fullName evidence="3">ClbS/DfsB family four-helix bundle protein</fullName>
    </recommendedName>
</protein>
<name>A0A7W8LNC1_9SPIR</name>
<dbReference type="RefSeq" id="WP_184661279.1">
    <property type="nucleotide sequence ID" value="NZ_CP031518.1"/>
</dbReference>
<dbReference type="Proteomes" id="UP000518887">
    <property type="component" value="Unassembled WGS sequence"/>
</dbReference>
<dbReference type="InterPro" id="IPR034660">
    <property type="entry name" value="DinB/YfiT-like"/>
</dbReference>
<dbReference type="AlphaFoldDB" id="A0A7W8LNC1"/>
<dbReference type="Pfam" id="PF08020">
    <property type="entry name" value="DUF1706"/>
    <property type="match status" value="1"/>
</dbReference>
<sequence length="182" mass="21258">MPRPKNKEELLQAANENYAKLLDAVSAMSEKEKATPFDFSADAGKKEAHWSRDKNVRDLIIHLYEWHELMIKFVSNNEQSQDKKSSIAFLPPEYSWKTYGAMNMTFWKRNQAVTEEDALKKLAESHRKVMQLIEKFSDEELFTKKYFVWVGNAALGSFFISNTSSHYDWALKKIKAHKKNCK</sequence>